<dbReference type="CDD" id="cd00198">
    <property type="entry name" value="vWFA"/>
    <property type="match status" value="1"/>
</dbReference>
<dbReference type="InterPro" id="IPR002035">
    <property type="entry name" value="VWF_A"/>
</dbReference>
<dbReference type="Gene3D" id="3.40.50.410">
    <property type="entry name" value="von Willebrand factor, type A domain"/>
    <property type="match status" value="1"/>
</dbReference>
<accession>A0A0N4YRL0</accession>
<evidence type="ECO:0000256" key="1">
    <source>
        <dbReference type="SAM" id="SignalP"/>
    </source>
</evidence>
<dbReference type="Proteomes" id="UP000271162">
    <property type="component" value="Unassembled WGS sequence"/>
</dbReference>
<feature type="domain" description="VWFA" evidence="2">
    <location>
        <begin position="149"/>
        <end position="262"/>
    </location>
</feature>
<dbReference type="Pfam" id="PF00092">
    <property type="entry name" value="VWA"/>
    <property type="match status" value="1"/>
</dbReference>
<feature type="chain" id="PRO_5043125973" evidence="1">
    <location>
        <begin position="21"/>
        <end position="305"/>
    </location>
</feature>
<protein>
    <submittedName>
        <fullName evidence="5">VWFA domain-containing protein</fullName>
    </submittedName>
</protein>
<dbReference type="AlphaFoldDB" id="A0A0N4YRL0"/>
<keyword evidence="1" id="KW-0732">Signal</keyword>
<proteinExistence type="predicted"/>
<dbReference type="SUPFAM" id="SSF53300">
    <property type="entry name" value="vWA-like"/>
    <property type="match status" value="1"/>
</dbReference>
<dbReference type="InterPro" id="IPR036465">
    <property type="entry name" value="vWFA_dom_sf"/>
</dbReference>
<dbReference type="EMBL" id="UYSL01024585">
    <property type="protein sequence ID" value="VDL83616.1"/>
    <property type="molecule type" value="Genomic_DNA"/>
</dbReference>
<name>A0A0N4YRL0_NIPBR</name>
<evidence type="ECO:0000313" key="4">
    <source>
        <dbReference type="Proteomes" id="UP000271162"/>
    </source>
</evidence>
<evidence type="ECO:0000313" key="3">
    <source>
        <dbReference type="EMBL" id="VDL83616.1"/>
    </source>
</evidence>
<evidence type="ECO:0000259" key="2">
    <source>
        <dbReference type="Pfam" id="PF00092"/>
    </source>
</evidence>
<feature type="signal peptide" evidence="1">
    <location>
        <begin position="1"/>
        <end position="20"/>
    </location>
</feature>
<reference evidence="5" key="1">
    <citation type="submission" date="2017-02" db="UniProtKB">
        <authorList>
            <consortium name="WormBaseParasite"/>
        </authorList>
    </citation>
    <scope>IDENTIFICATION</scope>
</reference>
<keyword evidence="4" id="KW-1185">Reference proteome</keyword>
<evidence type="ECO:0000313" key="5">
    <source>
        <dbReference type="WBParaSite" id="NBR_0001988201-mRNA-1"/>
    </source>
</evidence>
<organism evidence="5">
    <name type="scientific">Nippostrongylus brasiliensis</name>
    <name type="common">Rat hookworm</name>
    <dbReference type="NCBI Taxonomy" id="27835"/>
    <lineage>
        <taxon>Eukaryota</taxon>
        <taxon>Metazoa</taxon>
        <taxon>Ecdysozoa</taxon>
        <taxon>Nematoda</taxon>
        <taxon>Chromadorea</taxon>
        <taxon>Rhabditida</taxon>
        <taxon>Rhabditina</taxon>
        <taxon>Rhabditomorpha</taxon>
        <taxon>Strongyloidea</taxon>
        <taxon>Heligmosomidae</taxon>
        <taxon>Nippostrongylus</taxon>
    </lineage>
</organism>
<gene>
    <name evidence="3" type="ORF">NBR_LOCUS19880</name>
</gene>
<sequence>MALALKLSMLLNSGPGGWWSDYGSMCNRCGNDLYNMDLCSSQQTCVKGTVFPTYPWTFAGSRSCVAKLYCPGSPTVTVKYASGRIEKGVALTKFNSDYRLECFMDGTRSMTGPNTEVIAGFACENAPATTTTKKPGKDFRIKFVIKMLMTEFVKKMFHYVRDSYVGVVQFSGRSRVTLPVGLYSEKQLLATPLVQISGGTNIISAMMDADNQLRKTPRGNIKTVVLLTDGYGTCSKSGSTCQIMASKWRKENTQLVFVPIGFTGKGLAAMFGSQKPHITRPAVNFNALTEMFFASLMQDMCVARK</sequence>
<dbReference type="WBParaSite" id="NBR_0001988201-mRNA-1">
    <property type="protein sequence ID" value="NBR_0001988201-mRNA-1"/>
    <property type="gene ID" value="NBR_0001988201"/>
</dbReference>
<reference evidence="3 4" key="2">
    <citation type="submission" date="2018-11" db="EMBL/GenBank/DDBJ databases">
        <authorList>
            <consortium name="Pathogen Informatics"/>
        </authorList>
    </citation>
    <scope>NUCLEOTIDE SEQUENCE [LARGE SCALE GENOMIC DNA]</scope>
</reference>